<dbReference type="GO" id="GO:0010150">
    <property type="term" value="P:leaf senescence"/>
    <property type="evidence" value="ECO:0007669"/>
    <property type="project" value="UniProtKB-ARBA"/>
</dbReference>
<name>A0A5C7HN55_9ROSI</name>
<evidence type="ECO:0000256" key="2">
    <source>
        <dbReference type="SAM" id="MobiDB-lite"/>
    </source>
</evidence>
<accession>A0A5C7HN55</accession>
<dbReference type="AlphaFoldDB" id="A0A5C7HN55"/>
<reference evidence="4" key="1">
    <citation type="journal article" date="2019" name="Gigascience">
        <title>De novo genome assembly of the endangered Acer yangbiense, a plant species with extremely small populations endemic to Yunnan Province, China.</title>
        <authorList>
            <person name="Yang J."/>
            <person name="Wariss H.M."/>
            <person name="Tao L."/>
            <person name="Zhang R."/>
            <person name="Yun Q."/>
            <person name="Hollingsworth P."/>
            <person name="Dao Z."/>
            <person name="Luo G."/>
            <person name="Guo H."/>
            <person name="Ma Y."/>
            <person name="Sun W."/>
        </authorList>
    </citation>
    <scope>NUCLEOTIDE SEQUENCE [LARGE SCALE GENOMIC DNA]</scope>
    <source>
        <strain evidence="4">cv. Malutang</strain>
    </source>
</reference>
<dbReference type="OrthoDB" id="1917735at2759"/>
<evidence type="ECO:0000256" key="1">
    <source>
        <dbReference type="ARBA" id="ARBA00034773"/>
    </source>
</evidence>
<dbReference type="Pfam" id="PF04520">
    <property type="entry name" value="Senescence_reg"/>
    <property type="match status" value="1"/>
</dbReference>
<evidence type="ECO:0000313" key="4">
    <source>
        <dbReference type="Proteomes" id="UP000323000"/>
    </source>
</evidence>
<feature type="compositionally biased region" description="Basic and acidic residues" evidence="2">
    <location>
        <begin position="67"/>
        <end position="76"/>
    </location>
</feature>
<dbReference type="PANTHER" id="PTHR46525:SF6">
    <property type="entry name" value="ARABIDOPSIS THALIANA GENOMIC DNA, CHROMOSOME 5, P1 CLONE:MOK16"/>
    <property type="match status" value="1"/>
</dbReference>
<organism evidence="3 4">
    <name type="scientific">Acer yangbiense</name>
    <dbReference type="NCBI Taxonomy" id="1000413"/>
    <lineage>
        <taxon>Eukaryota</taxon>
        <taxon>Viridiplantae</taxon>
        <taxon>Streptophyta</taxon>
        <taxon>Embryophyta</taxon>
        <taxon>Tracheophyta</taxon>
        <taxon>Spermatophyta</taxon>
        <taxon>Magnoliopsida</taxon>
        <taxon>eudicotyledons</taxon>
        <taxon>Gunneridae</taxon>
        <taxon>Pentapetalae</taxon>
        <taxon>rosids</taxon>
        <taxon>malvids</taxon>
        <taxon>Sapindales</taxon>
        <taxon>Sapindaceae</taxon>
        <taxon>Hippocastanoideae</taxon>
        <taxon>Acereae</taxon>
        <taxon>Acer</taxon>
    </lineage>
</organism>
<feature type="region of interest" description="Disordered" evidence="2">
    <location>
        <begin position="37"/>
        <end position="84"/>
    </location>
</feature>
<sequence>MASRKIFPANPNYIYPTPGGSIASDALFEFDDADTWRSSDQSATMESNNNNKKPIPSSRSSKRLSKKSFDLGGDHHHNLHRIPVAPASLPVNIPDWSKILKEEYTEHGKRESDDGGDENNVDDDDLVPPHEYLAMRRGASFSVHEGIGRTLKGRDLRRVRNAIWQKVGFED</sequence>
<feature type="compositionally biased region" description="Polar residues" evidence="2">
    <location>
        <begin position="37"/>
        <end position="46"/>
    </location>
</feature>
<dbReference type="PANTHER" id="PTHR46525">
    <property type="entry name" value="EMB|CAB72159.1"/>
    <property type="match status" value="1"/>
</dbReference>
<proteinExistence type="inferred from homology"/>
<dbReference type="InterPro" id="IPR007608">
    <property type="entry name" value="Senescence_reg_S40"/>
</dbReference>
<feature type="compositionally biased region" description="Acidic residues" evidence="2">
    <location>
        <begin position="114"/>
        <end position="126"/>
    </location>
</feature>
<comment type="caution">
    <text evidence="3">The sequence shown here is derived from an EMBL/GenBank/DDBJ whole genome shotgun (WGS) entry which is preliminary data.</text>
</comment>
<feature type="compositionally biased region" description="Low complexity" evidence="2">
    <location>
        <begin position="47"/>
        <end position="59"/>
    </location>
</feature>
<evidence type="ECO:0000313" key="3">
    <source>
        <dbReference type="EMBL" id="TXG58507.1"/>
    </source>
</evidence>
<evidence type="ECO:0008006" key="5">
    <source>
        <dbReference type="Google" id="ProtNLM"/>
    </source>
</evidence>
<dbReference type="Proteomes" id="UP000323000">
    <property type="component" value="Chromosome 7"/>
</dbReference>
<protein>
    <recommendedName>
        <fullName evidence="5">Senescence regulator S40</fullName>
    </recommendedName>
</protein>
<comment type="similarity">
    <text evidence="1">Belongs to the senescence regulator S40 family.</text>
</comment>
<feature type="region of interest" description="Disordered" evidence="2">
    <location>
        <begin position="105"/>
        <end position="127"/>
    </location>
</feature>
<keyword evidence="4" id="KW-1185">Reference proteome</keyword>
<gene>
    <name evidence="3" type="ORF">EZV62_016336</name>
</gene>
<dbReference type="EMBL" id="VAHF01000007">
    <property type="protein sequence ID" value="TXG58507.1"/>
    <property type="molecule type" value="Genomic_DNA"/>
</dbReference>